<organism evidence="7 8">
    <name type="scientific">Aspergillus leporis</name>
    <dbReference type="NCBI Taxonomy" id="41062"/>
    <lineage>
        <taxon>Eukaryota</taxon>
        <taxon>Fungi</taxon>
        <taxon>Dikarya</taxon>
        <taxon>Ascomycota</taxon>
        <taxon>Pezizomycotina</taxon>
        <taxon>Eurotiomycetes</taxon>
        <taxon>Eurotiomycetidae</taxon>
        <taxon>Eurotiales</taxon>
        <taxon>Aspergillaceae</taxon>
        <taxon>Aspergillus</taxon>
        <taxon>Aspergillus subgen. Circumdati</taxon>
    </lineage>
</organism>
<dbReference type="InterPro" id="IPR004840">
    <property type="entry name" value="Amino_acid_permease_CS"/>
</dbReference>
<dbReference type="PANTHER" id="PTHR45649:SF11">
    <property type="entry name" value="TRANSPORTER, PUTATIVE (EUROFUNG)-RELATED"/>
    <property type="match status" value="1"/>
</dbReference>
<evidence type="ECO:0000256" key="6">
    <source>
        <dbReference type="SAM" id="Phobius"/>
    </source>
</evidence>
<protein>
    <submittedName>
        <fullName evidence="7">Amino acid/polyamine transporter I</fullName>
    </submittedName>
</protein>
<feature type="transmembrane region" description="Helical" evidence="6">
    <location>
        <begin position="471"/>
        <end position="491"/>
    </location>
</feature>
<dbReference type="PROSITE" id="PS00218">
    <property type="entry name" value="AMINO_ACID_PERMEASE_1"/>
    <property type="match status" value="1"/>
</dbReference>
<keyword evidence="5 6" id="KW-0472">Membrane</keyword>
<feature type="transmembrane region" description="Helical" evidence="6">
    <location>
        <begin position="76"/>
        <end position="100"/>
    </location>
</feature>
<keyword evidence="8" id="KW-1185">Reference proteome</keyword>
<dbReference type="Gene3D" id="1.20.1740.10">
    <property type="entry name" value="Amino acid/polyamine transporter I"/>
    <property type="match status" value="1"/>
</dbReference>
<dbReference type="InterPro" id="IPR002293">
    <property type="entry name" value="AA/rel_permease1"/>
</dbReference>
<proteinExistence type="predicted"/>
<sequence>MTDAEETKKQVPYEVEKLSDEDLALDDAVLHAQGHRPELARSFSWVGGIGSIANSWLGYGATFGTPLAYGGGPTTLFGVMIAAVAQWIVLLGLAELCSALPSSGGSYHFTYILAPFRFKKFAAFTVGITNVIAWWVSAASGIIYTGISAFGIAVFWYPEFQHQRWQIYLCYVLVVILTLIPVFAVPQRRYDNLTKTTFTLSITGLILVLIALLVTGRGNYHSKTLTTYDGTSGWGVSPSWLLSITMGQYCYASIGAVTHIAEEMPRPGRRIPLVINLGVLIGIMTAVPWITVMLCGIQDMDAVRKAFIPSMEVYYQATGSKVGATALQAFMTFLYYTCGPSQWITSSRIAWAFSRDNGLPFSNYWNHIDTKFNIPVRTTFLSVSFCLLYGLVYIASSTAFNCIVNMSILFLNISFTVPQAILASGRRDKLPARSFDLGRWGYAVNIFSVVWLVFSGILFCFPTRLPTTAGSMNYGSAVLVGVFTIITLLWIGRRKKFSGPKINWEALNESNKLA</sequence>
<feature type="transmembrane region" description="Helical" evidence="6">
    <location>
        <begin position="380"/>
        <end position="400"/>
    </location>
</feature>
<feature type="transmembrane region" description="Helical" evidence="6">
    <location>
        <begin position="240"/>
        <end position="261"/>
    </location>
</feature>
<evidence type="ECO:0000256" key="2">
    <source>
        <dbReference type="ARBA" id="ARBA00022448"/>
    </source>
</evidence>
<dbReference type="GO" id="GO:0016020">
    <property type="term" value="C:membrane"/>
    <property type="evidence" value="ECO:0007669"/>
    <property type="project" value="UniProtKB-SubCell"/>
</dbReference>
<dbReference type="Pfam" id="PF13520">
    <property type="entry name" value="AA_permease_2"/>
    <property type="match status" value="1"/>
</dbReference>
<keyword evidence="3 6" id="KW-0812">Transmembrane</keyword>
<evidence type="ECO:0000313" key="7">
    <source>
        <dbReference type="EMBL" id="KAB8073043.1"/>
    </source>
</evidence>
<evidence type="ECO:0000256" key="4">
    <source>
        <dbReference type="ARBA" id="ARBA00022989"/>
    </source>
</evidence>
<evidence type="ECO:0000256" key="3">
    <source>
        <dbReference type="ARBA" id="ARBA00022692"/>
    </source>
</evidence>
<gene>
    <name evidence="7" type="ORF">BDV29DRAFT_192032</name>
</gene>
<keyword evidence="2" id="KW-0813">Transport</keyword>
<evidence type="ECO:0000313" key="8">
    <source>
        <dbReference type="Proteomes" id="UP000326565"/>
    </source>
</evidence>
<dbReference type="EMBL" id="ML732234">
    <property type="protein sequence ID" value="KAB8073043.1"/>
    <property type="molecule type" value="Genomic_DNA"/>
</dbReference>
<feature type="transmembrane region" description="Helical" evidence="6">
    <location>
        <begin position="406"/>
        <end position="425"/>
    </location>
</feature>
<feature type="transmembrane region" description="Helical" evidence="6">
    <location>
        <begin position="273"/>
        <end position="294"/>
    </location>
</feature>
<feature type="transmembrane region" description="Helical" evidence="6">
    <location>
        <begin position="121"/>
        <end position="145"/>
    </location>
</feature>
<dbReference type="AlphaFoldDB" id="A0A5N5WWW2"/>
<dbReference type="OrthoDB" id="2417308at2759"/>
<dbReference type="PIRSF" id="PIRSF006060">
    <property type="entry name" value="AA_transporter"/>
    <property type="match status" value="1"/>
</dbReference>
<comment type="subcellular location">
    <subcellularLocation>
        <location evidence="1">Membrane</location>
        <topology evidence="1">Multi-pass membrane protein</topology>
    </subcellularLocation>
</comment>
<evidence type="ECO:0000256" key="5">
    <source>
        <dbReference type="ARBA" id="ARBA00023136"/>
    </source>
</evidence>
<dbReference type="GO" id="GO:0006865">
    <property type="term" value="P:amino acid transport"/>
    <property type="evidence" value="ECO:0007669"/>
    <property type="project" value="InterPro"/>
</dbReference>
<dbReference type="GO" id="GO:0022857">
    <property type="term" value="F:transmembrane transporter activity"/>
    <property type="evidence" value="ECO:0007669"/>
    <property type="project" value="InterPro"/>
</dbReference>
<keyword evidence="4 6" id="KW-1133">Transmembrane helix</keyword>
<name>A0A5N5WWW2_9EURO</name>
<reference evidence="7 8" key="1">
    <citation type="submission" date="2019-04" db="EMBL/GenBank/DDBJ databases">
        <title>Friends and foes A comparative genomics study of 23 Aspergillus species from section Flavi.</title>
        <authorList>
            <consortium name="DOE Joint Genome Institute"/>
            <person name="Kjaerbolling I."/>
            <person name="Vesth T."/>
            <person name="Frisvad J.C."/>
            <person name="Nybo J.L."/>
            <person name="Theobald S."/>
            <person name="Kildgaard S."/>
            <person name="Isbrandt T."/>
            <person name="Kuo A."/>
            <person name="Sato A."/>
            <person name="Lyhne E.K."/>
            <person name="Kogle M.E."/>
            <person name="Wiebenga A."/>
            <person name="Kun R.S."/>
            <person name="Lubbers R.J."/>
            <person name="Makela M.R."/>
            <person name="Barry K."/>
            <person name="Chovatia M."/>
            <person name="Clum A."/>
            <person name="Daum C."/>
            <person name="Haridas S."/>
            <person name="He G."/>
            <person name="LaButti K."/>
            <person name="Lipzen A."/>
            <person name="Mondo S."/>
            <person name="Riley R."/>
            <person name="Salamov A."/>
            <person name="Simmons B.A."/>
            <person name="Magnuson J.K."/>
            <person name="Henrissat B."/>
            <person name="Mortensen U.H."/>
            <person name="Larsen T.O."/>
            <person name="Devries R.P."/>
            <person name="Grigoriev I.V."/>
            <person name="Machida M."/>
            <person name="Baker S.E."/>
            <person name="Andersen M.R."/>
        </authorList>
    </citation>
    <scope>NUCLEOTIDE SEQUENCE [LARGE SCALE GENOMIC DNA]</scope>
    <source>
        <strain evidence="7 8">CBS 151.66</strain>
    </source>
</reference>
<dbReference type="PANTHER" id="PTHR45649">
    <property type="entry name" value="AMINO-ACID PERMEASE BAT1"/>
    <property type="match status" value="1"/>
</dbReference>
<dbReference type="Proteomes" id="UP000326565">
    <property type="component" value="Unassembled WGS sequence"/>
</dbReference>
<evidence type="ECO:0000256" key="1">
    <source>
        <dbReference type="ARBA" id="ARBA00004141"/>
    </source>
</evidence>
<feature type="transmembrane region" description="Helical" evidence="6">
    <location>
        <begin position="165"/>
        <end position="185"/>
    </location>
</feature>
<feature type="transmembrane region" description="Helical" evidence="6">
    <location>
        <begin position="437"/>
        <end position="459"/>
    </location>
</feature>
<feature type="transmembrane region" description="Helical" evidence="6">
    <location>
        <begin position="197"/>
        <end position="220"/>
    </location>
</feature>
<accession>A0A5N5WWW2</accession>